<sequence>MARYGILGIINNIGGYILYLLLISFGLTPKLTMTMLYGLGVFVGFFCAKRFIFSCVGSITYIGIRYVVAHFFGYILNFLILFLFVDVMKYSHQLVQAFSIITVAGFLFLTFKFYVFR</sequence>
<evidence type="ECO:0000256" key="2">
    <source>
        <dbReference type="ARBA" id="ARBA00022692"/>
    </source>
</evidence>
<keyword evidence="3 5" id="KW-1133">Transmembrane helix</keyword>
<dbReference type="GO" id="GO:0000271">
    <property type="term" value="P:polysaccharide biosynthetic process"/>
    <property type="evidence" value="ECO:0007669"/>
    <property type="project" value="InterPro"/>
</dbReference>
<dbReference type="OrthoDB" id="5772132at2"/>
<evidence type="ECO:0000313" key="7">
    <source>
        <dbReference type="EMBL" id="AVD71698.1"/>
    </source>
</evidence>
<keyword evidence="4 5" id="KW-0472">Membrane</keyword>
<dbReference type="GO" id="GO:0016020">
    <property type="term" value="C:membrane"/>
    <property type="evidence" value="ECO:0007669"/>
    <property type="project" value="UniProtKB-SubCell"/>
</dbReference>
<organism evidence="7 8">
    <name type="scientific">Desulfobulbus oralis</name>
    <dbReference type="NCBI Taxonomy" id="1986146"/>
    <lineage>
        <taxon>Bacteria</taxon>
        <taxon>Pseudomonadati</taxon>
        <taxon>Thermodesulfobacteriota</taxon>
        <taxon>Desulfobulbia</taxon>
        <taxon>Desulfobulbales</taxon>
        <taxon>Desulfobulbaceae</taxon>
        <taxon>Desulfobulbus</taxon>
    </lineage>
</organism>
<protein>
    <recommendedName>
        <fullName evidence="6">GtrA/DPMS transmembrane domain-containing protein</fullName>
    </recommendedName>
</protein>
<evidence type="ECO:0000256" key="5">
    <source>
        <dbReference type="SAM" id="Phobius"/>
    </source>
</evidence>
<comment type="subcellular location">
    <subcellularLocation>
        <location evidence="1">Membrane</location>
        <topology evidence="1">Multi-pass membrane protein</topology>
    </subcellularLocation>
</comment>
<evidence type="ECO:0000313" key="8">
    <source>
        <dbReference type="Proteomes" id="UP000239867"/>
    </source>
</evidence>
<evidence type="ECO:0000256" key="1">
    <source>
        <dbReference type="ARBA" id="ARBA00004141"/>
    </source>
</evidence>
<name>A0A2L1GPY1_9BACT</name>
<dbReference type="KEGG" id="deo:CAY53_09655"/>
<dbReference type="InterPro" id="IPR007267">
    <property type="entry name" value="GtrA_DPMS_TM"/>
</dbReference>
<keyword evidence="2 5" id="KW-0812">Transmembrane</keyword>
<proteinExistence type="predicted"/>
<feature type="domain" description="GtrA/DPMS transmembrane" evidence="6">
    <location>
        <begin position="3"/>
        <end position="116"/>
    </location>
</feature>
<evidence type="ECO:0000256" key="4">
    <source>
        <dbReference type="ARBA" id="ARBA00023136"/>
    </source>
</evidence>
<dbReference type="Proteomes" id="UP000239867">
    <property type="component" value="Chromosome"/>
</dbReference>
<dbReference type="Pfam" id="PF04138">
    <property type="entry name" value="GtrA_DPMS_TM"/>
    <property type="match status" value="1"/>
</dbReference>
<reference evidence="7 8" key="1">
    <citation type="journal article" date="2018" name="MBio">
        <title>Insights into the evolution of host association through the isolation and characterization of a novel human periodontal pathobiont, Desulfobulbus oralis.</title>
        <authorList>
            <person name="Cross K.L."/>
            <person name="Chirania P."/>
            <person name="Xiong W."/>
            <person name="Beall C.J."/>
            <person name="Elkins J.G."/>
            <person name="Giannone R.J."/>
            <person name="Griffen A.L."/>
            <person name="Guss A.M."/>
            <person name="Hettich R.L."/>
            <person name="Joshi S.S."/>
            <person name="Mokrzan E.M."/>
            <person name="Martin R.K."/>
            <person name="Zhulin I.B."/>
            <person name="Leys E.J."/>
            <person name="Podar M."/>
        </authorList>
    </citation>
    <scope>NUCLEOTIDE SEQUENCE [LARGE SCALE GENOMIC DNA]</scope>
    <source>
        <strain evidence="7 8">ORNL</strain>
    </source>
</reference>
<feature type="transmembrane region" description="Helical" evidence="5">
    <location>
        <begin position="97"/>
        <end position="116"/>
    </location>
</feature>
<evidence type="ECO:0000259" key="6">
    <source>
        <dbReference type="Pfam" id="PF04138"/>
    </source>
</evidence>
<feature type="transmembrane region" description="Helical" evidence="5">
    <location>
        <begin position="7"/>
        <end position="28"/>
    </location>
</feature>
<gene>
    <name evidence="7" type="ORF">CAY53_09655</name>
</gene>
<keyword evidence="8" id="KW-1185">Reference proteome</keyword>
<evidence type="ECO:0000256" key="3">
    <source>
        <dbReference type="ARBA" id="ARBA00022989"/>
    </source>
</evidence>
<accession>A0A2L1GPY1</accession>
<dbReference type="EMBL" id="CP021255">
    <property type="protein sequence ID" value="AVD71698.1"/>
    <property type="molecule type" value="Genomic_DNA"/>
</dbReference>
<feature type="transmembrane region" description="Helical" evidence="5">
    <location>
        <begin position="34"/>
        <end position="52"/>
    </location>
</feature>
<dbReference type="RefSeq" id="WP_104936937.1">
    <property type="nucleotide sequence ID" value="NZ_CP021255.1"/>
</dbReference>
<dbReference type="AlphaFoldDB" id="A0A2L1GPY1"/>
<feature type="transmembrane region" description="Helical" evidence="5">
    <location>
        <begin position="64"/>
        <end position="85"/>
    </location>
</feature>